<dbReference type="AlphaFoldDB" id="F0EY96"/>
<organism evidence="2 3">
    <name type="scientific">Kingella denitrificans ATCC 33394</name>
    <dbReference type="NCBI Taxonomy" id="888741"/>
    <lineage>
        <taxon>Bacteria</taxon>
        <taxon>Pseudomonadati</taxon>
        <taxon>Pseudomonadota</taxon>
        <taxon>Betaproteobacteria</taxon>
        <taxon>Neisseriales</taxon>
        <taxon>Neisseriaceae</taxon>
        <taxon>Kingella</taxon>
    </lineage>
</organism>
<evidence type="ECO:0000313" key="2">
    <source>
        <dbReference type="EMBL" id="EGC17504.1"/>
    </source>
</evidence>
<keyword evidence="1" id="KW-0812">Transmembrane</keyword>
<evidence type="ECO:0000313" key="3">
    <source>
        <dbReference type="Proteomes" id="UP000004088"/>
    </source>
</evidence>
<protein>
    <submittedName>
        <fullName evidence="2">Uncharacterized protein</fullName>
    </submittedName>
</protein>
<reference evidence="2 3" key="1">
    <citation type="submission" date="2011-01" db="EMBL/GenBank/DDBJ databases">
        <authorList>
            <person name="Muzny D."/>
            <person name="Qin X."/>
            <person name="Deng J."/>
            <person name="Jiang H."/>
            <person name="Liu Y."/>
            <person name="Qu J."/>
            <person name="Song X.-Z."/>
            <person name="Zhang L."/>
            <person name="Thornton R."/>
            <person name="Coyle M."/>
            <person name="Francisco L."/>
            <person name="Jackson L."/>
            <person name="Javaid M."/>
            <person name="Korchina V."/>
            <person name="Kovar C."/>
            <person name="Mata R."/>
            <person name="Mathew T."/>
            <person name="Ngo R."/>
            <person name="Nguyen L."/>
            <person name="Nguyen N."/>
            <person name="Okwuonu G."/>
            <person name="Ongeri F."/>
            <person name="Pham C."/>
            <person name="Simmons D."/>
            <person name="Wilczek-Boney K."/>
            <person name="Hale W."/>
            <person name="Jakkamsetti A."/>
            <person name="Pham P."/>
            <person name="Ruth R."/>
            <person name="San Lucas F."/>
            <person name="Warren J."/>
            <person name="Zhang J."/>
            <person name="Zhao Z."/>
            <person name="Zhou C."/>
            <person name="Zhu D."/>
            <person name="Lee S."/>
            <person name="Bess C."/>
            <person name="Blankenburg K."/>
            <person name="Forbes L."/>
            <person name="Fu Q."/>
            <person name="Gubbala S."/>
            <person name="Hirani K."/>
            <person name="Jayaseelan J.C."/>
            <person name="Lara F."/>
            <person name="Munidasa M."/>
            <person name="Palculict T."/>
            <person name="Patil S."/>
            <person name="Pu L.-L."/>
            <person name="Saada N."/>
            <person name="Tang L."/>
            <person name="Weissenberger G."/>
            <person name="Zhu Y."/>
            <person name="Hemphill L."/>
            <person name="Shang Y."/>
            <person name="Youmans B."/>
            <person name="Ayvaz T."/>
            <person name="Ross M."/>
            <person name="Santibanez J."/>
            <person name="Aqrawi P."/>
            <person name="Gross S."/>
            <person name="Joshi V."/>
            <person name="Fowler G."/>
            <person name="Nazareth L."/>
            <person name="Reid J."/>
            <person name="Worley K."/>
            <person name="Petrosino J."/>
            <person name="Highlander S."/>
            <person name="Gibbs R."/>
        </authorList>
    </citation>
    <scope>NUCLEOTIDE SEQUENCE [LARGE SCALE GENOMIC DNA]</scope>
    <source>
        <strain evidence="2 3">ATCC 33394</strain>
    </source>
</reference>
<accession>F0EY96</accession>
<feature type="transmembrane region" description="Helical" evidence="1">
    <location>
        <begin position="12"/>
        <end position="39"/>
    </location>
</feature>
<keyword evidence="1" id="KW-1133">Transmembrane helix</keyword>
<evidence type="ECO:0000256" key="1">
    <source>
        <dbReference type="SAM" id="Phobius"/>
    </source>
</evidence>
<sequence length="159" mass="18734">MKDFGMQAKVSWIGYLRFVIIFLLIGLLVTQFASIPLIWAGETLFGDIGVTVMSVAAYIAAPLLCLFYCLYRLFHFRAYTDDEGVWFYSGYFPWSEGIRGVRWENFDQVLYQPSMFSWFTRSYRIFIQDRYGNRITVKDLYNGHRWGGNVNNLFIAKRH</sequence>
<dbReference type="Proteomes" id="UP000004088">
    <property type="component" value="Unassembled WGS sequence"/>
</dbReference>
<keyword evidence="1" id="KW-0472">Membrane</keyword>
<proteinExistence type="predicted"/>
<dbReference type="EMBL" id="AEWV01000015">
    <property type="protein sequence ID" value="EGC17504.1"/>
    <property type="molecule type" value="Genomic_DNA"/>
</dbReference>
<keyword evidence="3" id="KW-1185">Reference proteome</keyword>
<dbReference type="HOGENOM" id="CLU_1683287_0_0_4"/>
<name>F0EY96_9NEIS</name>
<dbReference type="STRING" id="888741.HMPREF9098_0830"/>
<gene>
    <name evidence="2" type="ORF">HMPREF9098_0830</name>
</gene>
<comment type="caution">
    <text evidence="2">The sequence shown here is derived from an EMBL/GenBank/DDBJ whole genome shotgun (WGS) entry which is preliminary data.</text>
</comment>
<feature type="transmembrane region" description="Helical" evidence="1">
    <location>
        <begin position="51"/>
        <end position="71"/>
    </location>
</feature>